<keyword evidence="2" id="KW-0645">Protease</keyword>
<proteinExistence type="predicted"/>
<evidence type="ECO:0000256" key="1">
    <source>
        <dbReference type="SAM" id="SignalP"/>
    </source>
</evidence>
<dbReference type="GO" id="GO:0008233">
    <property type="term" value="F:peptidase activity"/>
    <property type="evidence" value="ECO:0007669"/>
    <property type="project" value="UniProtKB-KW"/>
</dbReference>
<reference evidence="2" key="1">
    <citation type="submission" date="2018-02" db="EMBL/GenBank/DDBJ databases">
        <title>Rhizophora mucronata_Transcriptome.</title>
        <authorList>
            <person name="Meera S.P."/>
            <person name="Sreeshan A."/>
            <person name="Augustine A."/>
        </authorList>
    </citation>
    <scope>NUCLEOTIDE SEQUENCE</scope>
    <source>
        <tissue evidence="2">Leaf</tissue>
    </source>
</reference>
<sequence>MVFIHPSVPAKGVIILVILFCLHRISCANCYSEVSLLAKMIKVQNIWRGLNGDPRRWFGTKEVYTFLSTNICDSPLNGYGAIEFRNCY</sequence>
<feature type="chain" id="PRO_5015125329" evidence="1">
    <location>
        <begin position="28"/>
        <end position="88"/>
    </location>
</feature>
<dbReference type="AlphaFoldDB" id="A0A2P2NGM1"/>
<keyword evidence="2" id="KW-0378">Hydrolase</keyword>
<feature type="signal peptide" evidence="1">
    <location>
        <begin position="1"/>
        <end position="27"/>
    </location>
</feature>
<organism evidence="2">
    <name type="scientific">Rhizophora mucronata</name>
    <name type="common">Asiatic mangrove</name>
    <dbReference type="NCBI Taxonomy" id="61149"/>
    <lineage>
        <taxon>Eukaryota</taxon>
        <taxon>Viridiplantae</taxon>
        <taxon>Streptophyta</taxon>
        <taxon>Embryophyta</taxon>
        <taxon>Tracheophyta</taxon>
        <taxon>Spermatophyta</taxon>
        <taxon>Magnoliopsida</taxon>
        <taxon>eudicotyledons</taxon>
        <taxon>Gunneridae</taxon>
        <taxon>Pentapetalae</taxon>
        <taxon>rosids</taxon>
        <taxon>fabids</taxon>
        <taxon>Malpighiales</taxon>
        <taxon>Rhizophoraceae</taxon>
        <taxon>Rhizophora</taxon>
    </lineage>
</organism>
<keyword evidence="1" id="KW-0732">Signal</keyword>
<evidence type="ECO:0000313" key="2">
    <source>
        <dbReference type="EMBL" id="MBX41638.1"/>
    </source>
</evidence>
<dbReference type="GO" id="GO:0006508">
    <property type="term" value="P:proteolysis"/>
    <property type="evidence" value="ECO:0007669"/>
    <property type="project" value="UniProtKB-KW"/>
</dbReference>
<name>A0A2P2NGM1_RHIMU</name>
<accession>A0A2P2NGM1</accession>
<protein>
    <submittedName>
        <fullName evidence="2">Subtilisin-like protease SBT5.3</fullName>
    </submittedName>
</protein>
<dbReference type="EMBL" id="GGEC01061154">
    <property type="protein sequence ID" value="MBX41638.1"/>
    <property type="molecule type" value="Transcribed_RNA"/>
</dbReference>